<gene>
    <name evidence="9" type="ORF">ACJRO7_020356</name>
</gene>
<dbReference type="SUPFAM" id="SSF54171">
    <property type="entry name" value="DNA-binding domain"/>
    <property type="match status" value="1"/>
</dbReference>
<evidence type="ECO:0000256" key="4">
    <source>
        <dbReference type="ARBA" id="ARBA00023163"/>
    </source>
</evidence>
<evidence type="ECO:0000256" key="1">
    <source>
        <dbReference type="ARBA" id="ARBA00004123"/>
    </source>
</evidence>
<comment type="similarity">
    <text evidence="6">Belongs to the AP2/ERF transcription factor family. ERF subfamily.</text>
</comment>
<dbReference type="InterPro" id="IPR044808">
    <property type="entry name" value="ERF_plant"/>
</dbReference>
<dbReference type="PRINTS" id="PR00367">
    <property type="entry name" value="ETHRSPELEMNT"/>
</dbReference>
<name>A0ABD3KJ73_EUCGL</name>
<dbReference type="InterPro" id="IPR001471">
    <property type="entry name" value="AP2/ERF_dom"/>
</dbReference>
<evidence type="ECO:0000259" key="8">
    <source>
        <dbReference type="PROSITE" id="PS51032"/>
    </source>
</evidence>
<keyword evidence="3" id="KW-0238">DNA-binding</keyword>
<dbReference type="SMART" id="SM00380">
    <property type="entry name" value="AP2"/>
    <property type="match status" value="1"/>
</dbReference>
<evidence type="ECO:0000256" key="3">
    <source>
        <dbReference type="ARBA" id="ARBA00023125"/>
    </source>
</evidence>
<evidence type="ECO:0000313" key="10">
    <source>
        <dbReference type="Proteomes" id="UP001634007"/>
    </source>
</evidence>
<reference evidence="9 10" key="1">
    <citation type="submission" date="2024-11" db="EMBL/GenBank/DDBJ databases">
        <title>Chromosome-level genome assembly of Eucalyptus globulus Labill. provides insights into its genome evolution.</title>
        <authorList>
            <person name="Li X."/>
        </authorList>
    </citation>
    <scope>NUCLEOTIDE SEQUENCE [LARGE SCALE GENOMIC DNA]</scope>
    <source>
        <strain evidence="9">CL2024</strain>
        <tissue evidence="9">Fresh tender leaves</tissue>
    </source>
</reference>
<keyword evidence="5" id="KW-0539">Nucleus</keyword>
<feature type="domain" description="AP2/ERF" evidence="8">
    <location>
        <begin position="99"/>
        <end position="157"/>
    </location>
</feature>
<dbReference type="Gene3D" id="3.30.730.10">
    <property type="entry name" value="AP2/ERF domain"/>
    <property type="match status" value="1"/>
</dbReference>
<dbReference type="PROSITE" id="PS51032">
    <property type="entry name" value="AP2_ERF"/>
    <property type="match status" value="1"/>
</dbReference>
<evidence type="ECO:0000256" key="7">
    <source>
        <dbReference type="SAM" id="MobiDB-lite"/>
    </source>
</evidence>
<dbReference type="CDD" id="cd00018">
    <property type="entry name" value="AP2"/>
    <property type="match status" value="1"/>
</dbReference>
<protein>
    <recommendedName>
        <fullName evidence="8">AP2/ERF domain-containing protein</fullName>
    </recommendedName>
</protein>
<organism evidence="9 10">
    <name type="scientific">Eucalyptus globulus</name>
    <name type="common">Tasmanian blue gum</name>
    <dbReference type="NCBI Taxonomy" id="34317"/>
    <lineage>
        <taxon>Eukaryota</taxon>
        <taxon>Viridiplantae</taxon>
        <taxon>Streptophyta</taxon>
        <taxon>Embryophyta</taxon>
        <taxon>Tracheophyta</taxon>
        <taxon>Spermatophyta</taxon>
        <taxon>Magnoliopsida</taxon>
        <taxon>eudicotyledons</taxon>
        <taxon>Gunneridae</taxon>
        <taxon>Pentapetalae</taxon>
        <taxon>rosids</taxon>
        <taxon>malvids</taxon>
        <taxon>Myrtales</taxon>
        <taxon>Myrtaceae</taxon>
        <taxon>Myrtoideae</taxon>
        <taxon>Eucalypteae</taxon>
        <taxon>Eucalyptus</taxon>
    </lineage>
</organism>
<dbReference type="PANTHER" id="PTHR31190:SF486">
    <property type="entry name" value="ETHYLENE-RESPONSIVE TRANSCRIPTION FACTOR 2-LIKE"/>
    <property type="match status" value="1"/>
</dbReference>
<comment type="caution">
    <text evidence="9">The sequence shown here is derived from an EMBL/GenBank/DDBJ whole genome shotgun (WGS) entry which is preliminary data.</text>
</comment>
<dbReference type="InterPro" id="IPR036955">
    <property type="entry name" value="AP2/ERF_dom_sf"/>
</dbReference>
<dbReference type="EMBL" id="JBJKBG010000005">
    <property type="protein sequence ID" value="KAL3738954.1"/>
    <property type="molecule type" value="Genomic_DNA"/>
</dbReference>
<keyword evidence="4" id="KW-0804">Transcription</keyword>
<dbReference type="PANTHER" id="PTHR31190">
    <property type="entry name" value="DNA-BINDING DOMAIN"/>
    <property type="match status" value="1"/>
</dbReference>
<proteinExistence type="inferred from homology"/>
<dbReference type="GO" id="GO:0005634">
    <property type="term" value="C:nucleus"/>
    <property type="evidence" value="ECO:0007669"/>
    <property type="project" value="UniProtKB-SubCell"/>
</dbReference>
<dbReference type="InterPro" id="IPR016177">
    <property type="entry name" value="DNA-bd_dom_sf"/>
</dbReference>
<dbReference type="Pfam" id="PF00847">
    <property type="entry name" value="AP2"/>
    <property type="match status" value="1"/>
</dbReference>
<dbReference type="Proteomes" id="UP001634007">
    <property type="component" value="Unassembled WGS sequence"/>
</dbReference>
<feature type="region of interest" description="Disordered" evidence="7">
    <location>
        <begin position="174"/>
        <end position="203"/>
    </location>
</feature>
<sequence length="216" mass="24155">MYSASSTVSESDVALLERIRQHLLNDDDDFETLVKIAENVQFHCPDSSFITFPSLETTMSFEANDDDADQPVVDYGHVEANEAMPAVMRECDAQPGGCLYRGVRRRPWGKYAAEIRDPKKNGARRWLGTYETPQEAGLAYDRAAFAMRGAKARLNFPHLIGRDEVEPVRVTRRRHYSPEAGSGSLDSKCRKEDSTGLAGDPEELNGYVMSFQQIGT</sequence>
<accession>A0ABD3KJ73</accession>
<evidence type="ECO:0000256" key="5">
    <source>
        <dbReference type="ARBA" id="ARBA00023242"/>
    </source>
</evidence>
<comment type="subcellular location">
    <subcellularLocation>
        <location evidence="1">Nucleus</location>
    </subcellularLocation>
</comment>
<dbReference type="AlphaFoldDB" id="A0ABD3KJ73"/>
<keyword evidence="2" id="KW-0805">Transcription regulation</keyword>
<evidence type="ECO:0000256" key="2">
    <source>
        <dbReference type="ARBA" id="ARBA00023015"/>
    </source>
</evidence>
<dbReference type="GO" id="GO:0003677">
    <property type="term" value="F:DNA binding"/>
    <property type="evidence" value="ECO:0007669"/>
    <property type="project" value="UniProtKB-KW"/>
</dbReference>
<evidence type="ECO:0000256" key="6">
    <source>
        <dbReference type="ARBA" id="ARBA00024343"/>
    </source>
</evidence>
<evidence type="ECO:0000313" key="9">
    <source>
        <dbReference type="EMBL" id="KAL3738954.1"/>
    </source>
</evidence>
<keyword evidence="10" id="KW-1185">Reference proteome</keyword>
<dbReference type="FunFam" id="3.30.730.10:FF:000001">
    <property type="entry name" value="Ethylene-responsive transcription factor 2"/>
    <property type="match status" value="1"/>
</dbReference>